<keyword evidence="2" id="KW-1185">Reference proteome</keyword>
<protein>
    <submittedName>
        <fullName evidence="1">Uncharacterized protein</fullName>
    </submittedName>
</protein>
<proteinExistence type="predicted"/>
<gene>
    <name evidence="1" type="ordered locus">trd_0806</name>
</gene>
<sequence length="42" mass="4813">MDRSVYARASASWQCFAIARDPMDHWYVFQEGNGMKDANTVS</sequence>
<dbReference type="EMBL" id="CP001275">
    <property type="protein sequence ID" value="ACM04535.1"/>
    <property type="molecule type" value="Genomic_DNA"/>
</dbReference>
<evidence type="ECO:0000313" key="1">
    <source>
        <dbReference type="EMBL" id="ACM04535.1"/>
    </source>
</evidence>
<dbReference type="HOGENOM" id="CLU_3259106_0_0_0"/>
<reference evidence="1 2" key="1">
    <citation type="journal article" date="2009" name="PLoS ONE">
        <title>Complete genome sequence of the aerobic CO-oxidizing thermophile Thermomicrobium roseum.</title>
        <authorList>
            <person name="Wu D."/>
            <person name="Raymond J."/>
            <person name="Wu M."/>
            <person name="Chatterji S."/>
            <person name="Ren Q."/>
            <person name="Graham J.E."/>
            <person name="Bryant D.A."/>
            <person name="Robb F."/>
            <person name="Colman A."/>
            <person name="Tallon L.J."/>
            <person name="Badger J.H."/>
            <person name="Madupu R."/>
            <person name="Ward N.L."/>
            <person name="Eisen J.A."/>
        </authorList>
    </citation>
    <scope>NUCLEOTIDE SEQUENCE [LARGE SCALE GENOMIC DNA]</scope>
    <source>
        <strain evidence="2">ATCC 27502 / DSM 5159 / P-2</strain>
    </source>
</reference>
<dbReference type="Proteomes" id="UP000000447">
    <property type="component" value="Chromosome"/>
</dbReference>
<name>B9KZ92_THERP</name>
<organism evidence="1 2">
    <name type="scientific">Thermomicrobium roseum (strain ATCC 27502 / DSM 5159 / P-2)</name>
    <dbReference type="NCBI Taxonomy" id="309801"/>
    <lineage>
        <taxon>Bacteria</taxon>
        <taxon>Pseudomonadati</taxon>
        <taxon>Thermomicrobiota</taxon>
        <taxon>Thermomicrobia</taxon>
        <taxon>Thermomicrobiales</taxon>
        <taxon>Thermomicrobiaceae</taxon>
        <taxon>Thermomicrobium</taxon>
    </lineage>
</organism>
<dbReference type="KEGG" id="tro:trd_0806"/>
<accession>B9KZ92</accession>
<evidence type="ECO:0000313" key="2">
    <source>
        <dbReference type="Proteomes" id="UP000000447"/>
    </source>
</evidence>
<dbReference type="STRING" id="309801.trd_0806"/>
<dbReference type="AlphaFoldDB" id="B9KZ92"/>